<name>A0A0X3UAM8_9RHOB</name>
<proteinExistence type="predicted"/>
<accession>A0A0X3UAM8</accession>
<keyword evidence="3 9" id="KW-0349">Heme</keyword>
<dbReference type="PROSITE" id="PS51007">
    <property type="entry name" value="CYTC"/>
    <property type="match status" value="2"/>
</dbReference>
<dbReference type="Proteomes" id="UP000053791">
    <property type="component" value="Unassembled WGS sequence"/>
</dbReference>
<dbReference type="Pfam" id="PF00034">
    <property type="entry name" value="Cytochrom_C"/>
    <property type="match status" value="2"/>
</dbReference>
<evidence type="ECO:0000256" key="1">
    <source>
        <dbReference type="ARBA" id="ARBA00004236"/>
    </source>
</evidence>
<dbReference type="Gene3D" id="1.10.760.10">
    <property type="entry name" value="Cytochrome c-like domain"/>
    <property type="match status" value="2"/>
</dbReference>
<evidence type="ECO:0000256" key="6">
    <source>
        <dbReference type="ARBA" id="ARBA00022737"/>
    </source>
</evidence>
<feature type="domain" description="Cytochrome c" evidence="10">
    <location>
        <begin position="185"/>
        <end position="296"/>
    </location>
</feature>
<keyword evidence="12" id="KW-1185">Reference proteome</keyword>
<dbReference type="GO" id="GO:0016614">
    <property type="term" value="F:oxidoreductase activity, acting on CH-OH group of donors"/>
    <property type="evidence" value="ECO:0007669"/>
    <property type="project" value="InterPro"/>
</dbReference>
<dbReference type="InterPro" id="IPR014353">
    <property type="entry name" value="Membr-bd_ADH_cyt_c"/>
</dbReference>
<dbReference type="GO" id="GO:0009055">
    <property type="term" value="F:electron transfer activity"/>
    <property type="evidence" value="ECO:0007669"/>
    <property type="project" value="InterPro"/>
</dbReference>
<dbReference type="OrthoDB" id="9811281at2"/>
<dbReference type="GO" id="GO:0005886">
    <property type="term" value="C:plasma membrane"/>
    <property type="evidence" value="ECO:0007669"/>
    <property type="project" value="UniProtKB-SubCell"/>
</dbReference>
<dbReference type="GO" id="GO:0005506">
    <property type="term" value="F:iron ion binding"/>
    <property type="evidence" value="ECO:0007669"/>
    <property type="project" value="InterPro"/>
</dbReference>
<keyword evidence="8" id="KW-0472">Membrane</keyword>
<evidence type="ECO:0000313" key="12">
    <source>
        <dbReference type="Proteomes" id="UP000053791"/>
    </source>
</evidence>
<keyword evidence="7 9" id="KW-0408">Iron</keyword>
<evidence type="ECO:0000256" key="4">
    <source>
        <dbReference type="ARBA" id="ARBA00022723"/>
    </source>
</evidence>
<organism evidence="11 12">
    <name type="scientific">Ruegeria marisrubri</name>
    <dbReference type="NCBI Taxonomy" id="1685379"/>
    <lineage>
        <taxon>Bacteria</taxon>
        <taxon>Pseudomonadati</taxon>
        <taxon>Pseudomonadota</taxon>
        <taxon>Alphaproteobacteria</taxon>
        <taxon>Rhodobacterales</taxon>
        <taxon>Roseobacteraceae</taxon>
        <taxon>Ruegeria</taxon>
    </lineage>
</organism>
<gene>
    <name evidence="11" type="ORF">AVO45_17945</name>
</gene>
<dbReference type="PANTHER" id="PTHR35008:SF8">
    <property type="entry name" value="ALCOHOL DEHYDROGENASE CYTOCHROME C SUBUNIT"/>
    <property type="match status" value="1"/>
</dbReference>
<evidence type="ECO:0000256" key="2">
    <source>
        <dbReference type="ARBA" id="ARBA00022475"/>
    </source>
</evidence>
<keyword evidence="4 9" id="KW-0479">Metal-binding</keyword>
<evidence type="ECO:0000256" key="8">
    <source>
        <dbReference type="ARBA" id="ARBA00023136"/>
    </source>
</evidence>
<evidence type="ECO:0000313" key="11">
    <source>
        <dbReference type="EMBL" id="KUJ85133.1"/>
    </source>
</evidence>
<protein>
    <submittedName>
        <fullName evidence="11">Cytochrome C</fullName>
    </submittedName>
</protein>
<dbReference type="STRING" id="1685379.AVO45_17945"/>
<sequence length="299" mass="31613">MRRILRLGLGAAVTAAAGMAAVIAWPIGVPLDSLDLKGDVNRGAYLARASGCIACHTDAAGGGAALAGGVKLETPFGALYSPNLTTDPEHGIGGWTLEDFARAIRQGVSPDGQPYYPAFTYPFYANFSDQDIADLWAAFQTVPPVAEPSKPHEMAFPFNQRWGLKLWRAAFLEPPRTAPAADNGDLWNRGRELVEGAAHCAACHTARNLAGARKSDTAHFKGNDALPGGGKAPAIDHETLQERGWTVDSLAYALRTGITPDGDAFGGSMGEVVAFGTGFLTEEDRRAMATYLMDDHNGG</sequence>
<reference evidence="11 12" key="1">
    <citation type="submission" date="2015-12" db="EMBL/GenBank/DDBJ databases">
        <authorList>
            <person name="Shamseldin A."/>
            <person name="Moawad H."/>
            <person name="Abd El-Rahim W.M."/>
            <person name="Sadowsky M.J."/>
        </authorList>
    </citation>
    <scope>NUCLEOTIDE SEQUENCE [LARGE SCALE GENOMIC DNA]</scope>
    <source>
        <strain evidence="11 12">ZGT118</strain>
    </source>
</reference>
<evidence type="ECO:0000256" key="7">
    <source>
        <dbReference type="ARBA" id="ARBA00023004"/>
    </source>
</evidence>
<dbReference type="RefSeq" id="WP_068345041.1">
    <property type="nucleotide sequence ID" value="NZ_LQBQ01000004.1"/>
</dbReference>
<dbReference type="InterPro" id="IPR036909">
    <property type="entry name" value="Cyt_c-like_dom_sf"/>
</dbReference>
<keyword evidence="6" id="KW-0677">Repeat</keyword>
<evidence type="ECO:0000256" key="5">
    <source>
        <dbReference type="ARBA" id="ARBA00022729"/>
    </source>
</evidence>
<evidence type="ECO:0000256" key="9">
    <source>
        <dbReference type="PROSITE-ProRule" id="PRU00433"/>
    </source>
</evidence>
<dbReference type="AlphaFoldDB" id="A0A0X3UAM8"/>
<dbReference type="PIRSF" id="PIRSF000018">
    <property type="entry name" value="Mb_ADH_cyt_c"/>
    <property type="match status" value="1"/>
</dbReference>
<dbReference type="SUPFAM" id="SSF46626">
    <property type="entry name" value="Cytochrome c"/>
    <property type="match status" value="2"/>
</dbReference>
<evidence type="ECO:0000259" key="10">
    <source>
        <dbReference type="PROSITE" id="PS51007"/>
    </source>
</evidence>
<keyword evidence="2" id="KW-1003">Cell membrane</keyword>
<dbReference type="InterPro" id="IPR051459">
    <property type="entry name" value="Cytochrome_c-type_DH"/>
</dbReference>
<comment type="subcellular location">
    <subcellularLocation>
        <location evidence="1">Cell membrane</location>
    </subcellularLocation>
</comment>
<dbReference type="PANTHER" id="PTHR35008">
    <property type="entry name" value="BLL4482 PROTEIN-RELATED"/>
    <property type="match status" value="1"/>
</dbReference>
<dbReference type="EMBL" id="LQBQ01000004">
    <property type="protein sequence ID" value="KUJ85133.1"/>
    <property type="molecule type" value="Genomic_DNA"/>
</dbReference>
<evidence type="ECO:0000256" key="3">
    <source>
        <dbReference type="ARBA" id="ARBA00022617"/>
    </source>
</evidence>
<dbReference type="InterPro" id="IPR009056">
    <property type="entry name" value="Cyt_c-like_dom"/>
</dbReference>
<comment type="caution">
    <text evidence="11">The sequence shown here is derived from an EMBL/GenBank/DDBJ whole genome shotgun (WGS) entry which is preliminary data.</text>
</comment>
<dbReference type="GO" id="GO:0020037">
    <property type="term" value="F:heme binding"/>
    <property type="evidence" value="ECO:0007669"/>
    <property type="project" value="InterPro"/>
</dbReference>
<feature type="domain" description="Cytochrome c" evidence="10">
    <location>
        <begin position="38"/>
        <end position="143"/>
    </location>
</feature>
<keyword evidence="5" id="KW-0732">Signal</keyword>